<gene>
    <name evidence="2" type="ORF">EX30DRAFT_158281</name>
</gene>
<accession>A0A4V3SI26</accession>
<organism evidence="2 3">
    <name type="scientific">Ascodesmis nigricans</name>
    <dbReference type="NCBI Taxonomy" id="341454"/>
    <lineage>
        <taxon>Eukaryota</taxon>
        <taxon>Fungi</taxon>
        <taxon>Dikarya</taxon>
        <taxon>Ascomycota</taxon>
        <taxon>Pezizomycotina</taxon>
        <taxon>Pezizomycetes</taxon>
        <taxon>Pezizales</taxon>
        <taxon>Ascodesmidaceae</taxon>
        <taxon>Ascodesmis</taxon>
    </lineage>
</organism>
<dbReference type="InParanoid" id="A0A4V3SI26"/>
<dbReference type="AlphaFoldDB" id="A0A4V3SI26"/>
<name>A0A4V3SI26_9PEZI</name>
<evidence type="ECO:0000313" key="3">
    <source>
        <dbReference type="Proteomes" id="UP000298138"/>
    </source>
</evidence>
<feature type="compositionally biased region" description="Pro residues" evidence="1">
    <location>
        <begin position="50"/>
        <end position="88"/>
    </location>
</feature>
<dbReference type="Proteomes" id="UP000298138">
    <property type="component" value="Unassembled WGS sequence"/>
</dbReference>
<feature type="compositionally biased region" description="Polar residues" evidence="1">
    <location>
        <begin position="1"/>
        <end position="13"/>
    </location>
</feature>
<dbReference type="EMBL" id="ML220141">
    <property type="protein sequence ID" value="TGZ78484.1"/>
    <property type="molecule type" value="Genomic_DNA"/>
</dbReference>
<evidence type="ECO:0000256" key="1">
    <source>
        <dbReference type="SAM" id="MobiDB-lite"/>
    </source>
</evidence>
<feature type="region of interest" description="Disordered" evidence="1">
    <location>
        <begin position="1"/>
        <end position="94"/>
    </location>
</feature>
<keyword evidence="3" id="KW-1185">Reference proteome</keyword>
<evidence type="ECO:0000313" key="2">
    <source>
        <dbReference type="EMBL" id="TGZ78484.1"/>
    </source>
</evidence>
<proteinExistence type="predicted"/>
<protein>
    <submittedName>
        <fullName evidence="2">Uncharacterized protein</fullName>
    </submittedName>
</protein>
<reference evidence="2 3" key="1">
    <citation type="submission" date="2019-04" db="EMBL/GenBank/DDBJ databases">
        <title>Comparative genomics and transcriptomics to analyze fruiting body development in filamentous ascomycetes.</title>
        <authorList>
            <consortium name="DOE Joint Genome Institute"/>
            <person name="Lutkenhaus R."/>
            <person name="Traeger S."/>
            <person name="Breuer J."/>
            <person name="Kuo A."/>
            <person name="Lipzen A."/>
            <person name="Pangilinan J."/>
            <person name="Dilworth D."/>
            <person name="Sandor L."/>
            <person name="Poggeler S."/>
            <person name="Barry K."/>
            <person name="Grigoriev I.V."/>
            <person name="Nowrousian M."/>
        </authorList>
    </citation>
    <scope>NUCLEOTIDE SEQUENCE [LARGE SCALE GENOMIC DNA]</scope>
    <source>
        <strain evidence="2 3">CBS 389.68</strain>
    </source>
</reference>
<sequence length="282" mass="31489">MFSRQRLPSQNVYTEKPLPPLPSPLTAAATPPPSNKRAGWHHRFHRKDPPPPAPPTAPQHPAEHAPPLPDPLPPHYIPPPPSLRPPPHVTSQPPSRKLFHLFTISRSSPQPLIPTHPSQVTTVHLLRSRPPELGATTYTLTPAAVTPAPDTAVVAVLDAGIVATDWAVPGGAVRVVTDQERFEISEKTLRKRRKRYKKDRRRLRRMAEEGKSFAELGEGEEVMFECVEEASEVLEELVGLDLEELGLDTNGEVEWDEVEFSPPESEDEEIVEEVWDDGIRMQ</sequence>